<keyword evidence="1" id="KW-1133">Transmembrane helix</keyword>
<dbReference type="Proteomes" id="UP000027222">
    <property type="component" value="Unassembled WGS sequence"/>
</dbReference>
<keyword evidence="1" id="KW-0812">Transmembrane</keyword>
<dbReference type="HOGENOM" id="CLU_2432839_0_0_1"/>
<proteinExistence type="predicted"/>
<keyword evidence="3" id="KW-1185">Reference proteome</keyword>
<evidence type="ECO:0000313" key="3">
    <source>
        <dbReference type="Proteomes" id="UP000027222"/>
    </source>
</evidence>
<feature type="transmembrane region" description="Helical" evidence="1">
    <location>
        <begin position="30"/>
        <end position="51"/>
    </location>
</feature>
<accession>A0A067SLK6</accession>
<protein>
    <submittedName>
        <fullName evidence="2">Uncharacterized protein</fullName>
    </submittedName>
</protein>
<sequence>YEWSFRRLANLPSSTAWRVIKVIPGFRVQICLYILVVQALIHSSLFVFLFYNPNSDIGLLQLQRKVRSASRHSRVFVKTSTLKWNEAQLVI</sequence>
<name>A0A067SLK6_GALM3</name>
<reference evidence="3" key="1">
    <citation type="journal article" date="2014" name="Proc. Natl. Acad. Sci. U.S.A.">
        <title>Extensive sampling of basidiomycete genomes demonstrates inadequacy of the white-rot/brown-rot paradigm for wood decay fungi.</title>
        <authorList>
            <person name="Riley R."/>
            <person name="Salamov A.A."/>
            <person name="Brown D.W."/>
            <person name="Nagy L.G."/>
            <person name="Floudas D."/>
            <person name="Held B.W."/>
            <person name="Levasseur A."/>
            <person name="Lombard V."/>
            <person name="Morin E."/>
            <person name="Otillar R."/>
            <person name="Lindquist E.A."/>
            <person name="Sun H."/>
            <person name="LaButti K.M."/>
            <person name="Schmutz J."/>
            <person name="Jabbour D."/>
            <person name="Luo H."/>
            <person name="Baker S.E."/>
            <person name="Pisabarro A.G."/>
            <person name="Walton J.D."/>
            <person name="Blanchette R.A."/>
            <person name="Henrissat B."/>
            <person name="Martin F."/>
            <person name="Cullen D."/>
            <person name="Hibbett D.S."/>
            <person name="Grigoriev I.V."/>
        </authorList>
    </citation>
    <scope>NUCLEOTIDE SEQUENCE [LARGE SCALE GENOMIC DNA]</scope>
    <source>
        <strain evidence="3">CBS 339.88</strain>
    </source>
</reference>
<evidence type="ECO:0000313" key="2">
    <source>
        <dbReference type="EMBL" id="KDR71825.1"/>
    </source>
</evidence>
<gene>
    <name evidence="2" type="ORF">GALMADRAFT_270925</name>
</gene>
<feature type="non-terminal residue" evidence="2">
    <location>
        <position position="1"/>
    </location>
</feature>
<dbReference type="EMBL" id="KL142391">
    <property type="protein sequence ID" value="KDR71825.1"/>
    <property type="molecule type" value="Genomic_DNA"/>
</dbReference>
<keyword evidence="1" id="KW-0472">Membrane</keyword>
<dbReference type="AlphaFoldDB" id="A0A067SLK6"/>
<evidence type="ECO:0000256" key="1">
    <source>
        <dbReference type="SAM" id="Phobius"/>
    </source>
</evidence>
<organism evidence="2 3">
    <name type="scientific">Galerina marginata (strain CBS 339.88)</name>
    <dbReference type="NCBI Taxonomy" id="685588"/>
    <lineage>
        <taxon>Eukaryota</taxon>
        <taxon>Fungi</taxon>
        <taxon>Dikarya</taxon>
        <taxon>Basidiomycota</taxon>
        <taxon>Agaricomycotina</taxon>
        <taxon>Agaricomycetes</taxon>
        <taxon>Agaricomycetidae</taxon>
        <taxon>Agaricales</taxon>
        <taxon>Agaricineae</taxon>
        <taxon>Strophariaceae</taxon>
        <taxon>Galerina</taxon>
    </lineage>
</organism>